<evidence type="ECO:0000256" key="1">
    <source>
        <dbReference type="SAM" id="MobiDB-lite"/>
    </source>
</evidence>
<organism evidence="2 3">
    <name type="scientific">Linum trigynum</name>
    <dbReference type="NCBI Taxonomy" id="586398"/>
    <lineage>
        <taxon>Eukaryota</taxon>
        <taxon>Viridiplantae</taxon>
        <taxon>Streptophyta</taxon>
        <taxon>Embryophyta</taxon>
        <taxon>Tracheophyta</taxon>
        <taxon>Spermatophyta</taxon>
        <taxon>Magnoliopsida</taxon>
        <taxon>eudicotyledons</taxon>
        <taxon>Gunneridae</taxon>
        <taxon>Pentapetalae</taxon>
        <taxon>rosids</taxon>
        <taxon>fabids</taxon>
        <taxon>Malpighiales</taxon>
        <taxon>Linaceae</taxon>
        <taxon>Linum</taxon>
    </lineage>
</organism>
<feature type="compositionally biased region" description="Acidic residues" evidence="1">
    <location>
        <begin position="33"/>
        <end position="43"/>
    </location>
</feature>
<dbReference type="Proteomes" id="UP001497516">
    <property type="component" value="Chromosome 4"/>
</dbReference>
<gene>
    <name evidence="2" type="ORF">LTRI10_LOCUS22751</name>
</gene>
<reference evidence="2 3" key="1">
    <citation type="submission" date="2024-04" db="EMBL/GenBank/DDBJ databases">
        <authorList>
            <person name="Fracassetti M."/>
        </authorList>
    </citation>
    <scope>NUCLEOTIDE SEQUENCE [LARGE SCALE GENOMIC DNA]</scope>
</reference>
<sequence length="87" mass="9546">MFPTSHDAMDALEIPNEGEDGGVVWISSNSNSDSDDNDGDNDPLLEPFVESLQALMEYGPEDVDDAKGELMMLKGSFLEELFVFCVL</sequence>
<evidence type="ECO:0000313" key="2">
    <source>
        <dbReference type="EMBL" id="CAL1381369.1"/>
    </source>
</evidence>
<proteinExistence type="predicted"/>
<protein>
    <submittedName>
        <fullName evidence="2">Uncharacterized protein</fullName>
    </submittedName>
</protein>
<keyword evidence="3" id="KW-1185">Reference proteome</keyword>
<name>A0AAV2E6B0_9ROSI</name>
<dbReference type="EMBL" id="OZ034817">
    <property type="protein sequence ID" value="CAL1381369.1"/>
    <property type="molecule type" value="Genomic_DNA"/>
</dbReference>
<accession>A0AAV2E6B0</accession>
<feature type="region of interest" description="Disordered" evidence="1">
    <location>
        <begin position="1"/>
        <end position="45"/>
    </location>
</feature>
<dbReference type="AlphaFoldDB" id="A0AAV2E6B0"/>
<evidence type="ECO:0000313" key="3">
    <source>
        <dbReference type="Proteomes" id="UP001497516"/>
    </source>
</evidence>